<dbReference type="PANTHER" id="PTHR21022">
    <property type="entry name" value="PREPHENATE DEHYDRATASE P PROTEIN"/>
    <property type="match status" value="1"/>
</dbReference>
<feature type="coiled-coil region" evidence="20">
    <location>
        <begin position="1"/>
        <end position="28"/>
    </location>
</feature>
<dbReference type="PANTHER" id="PTHR21022:SF19">
    <property type="entry name" value="PREPHENATE DEHYDRATASE-RELATED"/>
    <property type="match status" value="1"/>
</dbReference>
<dbReference type="Gene3D" id="3.40.190.10">
    <property type="entry name" value="Periplasmic binding protein-like II"/>
    <property type="match status" value="2"/>
</dbReference>
<dbReference type="EC" id="5.4.99.5" evidence="6"/>
<dbReference type="PROSITE" id="PS51671">
    <property type="entry name" value="ACT"/>
    <property type="match status" value="1"/>
</dbReference>
<dbReference type="Pfam" id="PF00800">
    <property type="entry name" value="PDT"/>
    <property type="match status" value="1"/>
</dbReference>
<protein>
    <recommendedName>
        <fullName evidence="8">Bifunctional chorismate mutase/prephenate dehydratase</fullName>
        <ecNumber evidence="7">4.2.1.51</ecNumber>
        <ecNumber evidence="6">5.4.99.5</ecNumber>
    </recommendedName>
    <alternativeName>
        <fullName evidence="17">Chorismate mutase-prephenate dehydratase</fullName>
    </alternativeName>
    <alternativeName>
        <fullName evidence="16">p-protein</fullName>
    </alternativeName>
</protein>
<organism evidence="24 25">
    <name type="scientific">Leptospira brenneri</name>
    <dbReference type="NCBI Taxonomy" id="2023182"/>
    <lineage>
        <taxon>Bacteria</taxon>
        <taxon>Pseudomonadati</taxon>
        <taxon>Spirochaetota</taxon>
        <taxon>Spirochaetia</taxon>
        <taxon>Leptospirales</taxon>
        <taxon>Leptospiraceae</taxon>
        <taxon>Leptospira</taxon>
    </lineage>
</organism>
<evidence type="ECO:0000256" key="11">
    <source>
        <dbReference type="ARBA" id="ARBA00023141"/>
    </source>
</evidence>
<evidence type="ECO:0000256" key="10">
    <source>
        <dbReference type="ARBA" id="ARBA00022605"/>
    </source>
</evidence>
<dbReference type="SMART" id="SM00830">
    <property type="entry name" value="CM_2"/>
    <property type="match status" value="1"/>
</dbReference>
<comment type="catalytic activity">
    <reaction evidence="1">
        <text>chorismate = prephenate</text>
        <dbReference type="Rhea" id="RHEA:13897"/>
        <dbReference type="ChEBI" id="CHEBI:29748"/>
        <dbReference type="ChEBI" id="CHEBI:29934"/>
        <dbReference type="EC" id="5.4.99.5"/>
    </reaction>
</comment>
<evidence type="ECO:0000256" key="8">
    <source>
        <dbReference type="ARBA" id="ARBA00014401"/>
    </source>
</evidence>
<keyword evidence="20" id="KW-0175">Coiled coil</keyword>
<evidence type="ECO:0000256" key="17">
    <source>
        <dbReference type="ARBA" id="ARBA00031520"/>
    </source>
</evidence>
<dbReference type="RefSeq" id="WP_100791137.1">
    <property type="nucleotide sequence ID" value="NZ_NPDQ01000005.1"/>
</dbReference>
<evidence type="ECO:0000259" key="23">
    <source>
        <dbReference type="PROSITE" id="PS51671"/>
    </source>
</evidence>
<feature type="domain" description="Prephenate dehydratase" evidence="22">
    <location>
        <begin position="92"/>
        <end position="267"/>
    </location>
</feature>
<dbReference type="PROSITE" id="PS51171">
    <property type="entry name" value="PREPHENATE_DEHYDR_3"/>
    <property type="match status" value="1"/>
</dbReference>
<dbReference type="UniPathway" id="UPA00120">
    <property type="reaction ID" value="UER00203"/>
</dbReference>
<evidence type="ECO:0000256" key="3">
    <source>
        <dbReference type="ARBA" id="ARBA00004496"/>
    </source>
</evidence>
<dbReference type="PROSITE" id="PS00858">
    <property type="entry name" value="PREPHENATE_DEHYDR_2"/>
    <property type="match status" value="1"/>
</dbReference>
<dbReference type="InterPro" id="IPR018528">
    <property type="entry name" value="Preph_deHydtase_CS"/>
</dbReference>
<evidence type="ECO:0000256" key="4">
    <source>
        <dbReference type="ARBA" id="ARBA00004741"/>
    </source>
</evidence>
<evidence type="ECO:0000256" key="12">
    <source>
        <dbReference type="ARBA" id="ARBA00023222"/>
    </source>
</evidence>
<evidence type="ECO:0000256" key="18">
    <source>
        <dbReference type="ARBA" id="ARBA00047848"/>
    </source>
</evidence>
<reference evidence="24" key="1">
    <citation type="journal article" date="2019" name="PLoS Negl. Trop. Dis.">
        <title>Revisiting the worldwide diversity of Leptospira species in the environment.</title>
        <authorList>
            <person name="Vincent A.T."/>
            <person name="Schiettekatte O."/>
            <person name="Bourhy P."/>
            <person name="Veyrier F.J."/>
            <person name="Picardeau M."/>
        </authorList>
    </citation>
    <scope>NUCLEOTIDE SEQUENCE [LARGE SCALE GENOMIC DNA]</scope>
    <source>
        <strain evidence="24">201800277</strain>
    </source>
</reference>
<evidence type="ECO:0000256" key="15">
    <source>
        <dbReference type="ARBA" id="ARBA00023268"/>
    </source>
</evidence>
<dbReference type="InterPro" id="IPR002912">
    <property type="entry name" value="ACT_dom"/>
</dbReference>
<dbReference type="InterPro" id="IPR045865">
    <property type="entry name" value="ACT-like_dom_sf"/>
</dbReference>
<feature type="site" description="Essential for prephenate dehydratase activity" evidence="19">
    <location>
        <position position="260"/>
    </location>
</feature>
<dbReference type="InterPro" id="IPR008242">
    <property type="entry name" value="Chor_mutase/pphenate_deHydtase"/>
</dbReference>
<feature type="domain" description="ACT" evidence="23">
    <location>
        <begin position="279"/>
        <end position="356"/>
    </location>
</feature>
<evidence type="ECO:0000256" key="13">
    <source>
        <dbReference type="ARBA" id="ARBA00023235"/>
    </source>
</evidence>
<dbReference type="SUPFAM" id="SSF53850">
    <property type="entry name" value="Periplasmic binding protein-like II"/>
    <property type="match status" value="1"/>
</dbReference>
<evidence type="ECO:0000256" key="9">
    <source>
        <dbReference type="ARBA" id="ARBA00022490"/>
    </source>
</evidence>
<evidence type="ECO:0000313" key="25">
    <source>
        <dbReference type="Proteomes" id="UP000297891"/>
    </source>
</evidence>
<dbReference type="NCBIfam" id="TIGR01807">
    <property type="entry name" value="CM_P2"/>
    <property type="match status" value="1"/>
</dbReference>
<dbReference type="Pfam" id="PF01842">
    <property type="entry name" value="ACT"/>
    <property type="match status" value="1"/>
</dbReference>
<dbReference type="InterPro" id="IPR036263">
    <property type="entry name" value="Chorismate_II_sf"/>
</dbReference>
<dbReference type="Gene3D" id="3.30.70.260">
    <property type="match status" value="1"/>
</dbReference>
<dbReference type="NCBIfam" id="NF008865">
    <property type="entry name" value="PRK11898.1"/>
    <property type="match status" value="1"/>
</dbReference>
<dbReference type="GO" id="GO:0009094">
    <property type="term" value="P:L-phenylalanine biosynthetic process"/>
    <property type="evidence" value="ECO:0007669"/>
    <property type="project" value="UniProtKB-UniPathway"/>
</dbReference>
<keyword evidence="14 24" id="KW-0456">Lyase</keyword>
<dbReference type="Proteomes" id="UP000297891">
    <property type="component" value="Unassembled WGS sequence"/>
</dbReference>
<dbReference type="AlphaFoldDB" id="A0A2M9Y0E8"/>
<evidence type="ECO:0000259" key="21">
    <source>
        <dbReference type="PROSITE" id="PS51168"/>
    </source>
</evidence>
<evidence type="ECO:0000256" key="2">
    <source>
        <dbReference type="ARBA" id="ARBA00002364"/>
    </source>
</evidence>
<evidence type="ECO:0000256" key="6">
    <source>
        <dbReference type="ARBA" id="ARBA00012404"/>
    </source>
</evidence>
<comment type="subcellular location">
    <subcellularLocation>
        <location evidence="3">Cytoplasm</location>
    </subcellularLocation>
</comment>
<dbReference type="GO" id="GO:0005737">
    <property type="term" value="C:cytoplasm"/>
    <property type="evidence" value="ECO:0007669"/>
    <property type="project" value="UniProtKB-SubCell"/>
</dbReference>
<dbReference type="CDD" id="cd04905">
    <property type="entry name" value="ACT_CM-PDT"/>
    <property type="match status" value="1"/>
</dbReference>
<comment type="pathway">
    <text evidence="4">Amino-acid biosynthesis; L-phenylalanine biosynthesis; phenylpyruvate from prephenate: step 1/1.</text>
</comment>
<dbReference type="PROSITE" id="PS51168">
    <property type="entry name" value="CHORISMATE_MUT_2"/>
    <property type="match status" value="1"/>
</dbReference>
<dbReference type="Pfam" id="PF01817">
    <property type="entry name" value="CM_2"/>
    <property type="match status" value="1"/>
</dbReference>
<dbReference type="OrthoDB" id="9802281at2"/>
<comment type="caution">
    <text evidence="24">The sequence shown here is derived from an EMBL/GenBank/DDBJ whole genome shotgun (WGS) entry which is preliminary data.</text>
</comment>
<accession>A0A2M9Y0E8</accession>
<dbReference type="CDD" id="cd13630">
    <property type="entry name" value="PBP2_PDT_1"/>
    <property type="match status" value="1"/>
</dbReference>
<keyword evidence="11" id="KW-0057">Aromatic amino acid biosynthesis</keyword>
<keyword evidence="13" id="KW-0413">Isomerase</keyword>
<evidence type="ECO:0000256" key="5">
    <source>
        <dbReference type="ARBA" id="ARBA00004817"/>
    </source>
</evidence>
<evidence type="ECO:0000313" key="24">
    <source>
        <dbReference type="EMBL" id="TGK95176.1"/>
    </source>
</evidence>
<comment type="catalytic activity">
    <reaction evidence="18">
        <text>prephenate + H(+) = 3-phenylpyruvate + CO2 + H2O</text>
        <dbReference type="Rhea" id="RHEA:21648"/>
        <dbReference type="ChEBI" id="CHEBI:15377"/>
        <dbReference type="ChEBI" id="CHEBI:15378"/>
        <dbReference type="ChEBI" id="CHEBI:16526"/>
        <dbReference type="ChEBI" id="CHEBI:18005"/>
        <dbReference type="ChEBI" id="CHEBI:29934"/>
        <dbReference type="EC" id="4.2.1.51"/>
    </reaction>
</comment>
<keyword evidence="10" id="KW-0028">Amino-acid biosynthesis</keyword>
<evidence type="ECO:0000259" key="22">
    <source>
        <dbReference type="PROSITE" id="PS51171"/>
    </source>
</evidence>
<keyword evidence="25" id="KW-1185">Reference proteome</keyword>
<dbReference type="SUPFAM" id="SSF48600">
    <property type="entry name" value="Chorismate mutase II"/>
    <property type="match status" value="1"/>
</dbReference>
<dbReference type="GO" id="GO:0004106">
    <property type="term" value="F:chorismate mutase activity"/>
    <property type="evidence" value="ECO:0007669"/>
    <property type="project" value="UniProtKB-EC"/>
</dbReference>
<name>A0A2M9Y0E8_9LEPT</name>
<evidence type="ECO:0000256" key="19">
    <source>
        <dbReference type="PIRSR" id="PIRSR001500-2"/>
    </source>
</evidence>
<sequence length="363" mass="40183">MSSAEEELKKLRADIDSLDHEIIALIQKRAGFAQEIGRVKKESGGPIYRPDREKDVYEKVTKISGGPLPSSVIRAIYREMMSGTIALEHPLKIGFLGPEGSFSHSALRSKFGISIEAVPQTSIPDVFRMVEEGKLDYGVVPVENSTEGQVSSTLDMFLETDLVVYSELYQRISFSLLGFETDLSAVKKIYGIRIGNEQCRNWISANLPNAEVVDTSSTAMAAKLVSERKDGLAIASKIAGEIYNLNVIAEGIEDYSGNTTRFLVIGKTLSPQTKEDKTSVVFSIPNQTGSLFAILKTFNDVPVNLTKIESRPLKRNLWEYHFFIDFIGHKDDPKIAELLEKVKSQCTLFKLLGSYPTAGSFPT</sequence>
<gene>
    <name evidence="24" type="primary">pheA</name>
    <name evidence="24" type="ORF">EHQ30_00590</name>
</gene>
<dbReference type="InterPro" id="IPR002701">
    <property type="entry name" value="CM_II_prokaryot"/>
</dbReference>
<comment type="pathway">
    <text evidence="5">Metabolic intermediate biosynthesis; prephenate biosynthesis; prephenate from chorismate: step 1/1.</text>
</comment>
<dbReference type="InterPro" id="IPR036979">
    <property type="entry name" value="CM_dom_sf"/>
</dbReference>
<evidence type="ECO:0000256" key="14">
    <source>
        <dbReference type="ARBA" id="ARBA00023239"/>
    </source>
</evidence>
<dbReference type="EC" id="4.2.1.51" evidence="7"/>
<evidence type="ECO:0000256" key="20">
    <source>
        <dbReference type="SAM" id="Coils"/>
    </source>
</evidence>
<keyword evidence="12" id="KW-0584">Phenylalanine biosynthesis</keyword>
<proteinExistence type="predicted"/>
<evidence type="ECO:0000256" key="7">
    <source>
        <dbReference type="ARBA" id="ARBA00013147"/>
    </source>
</evidence>
<dbReference type="InterPro" id="IPR001086">
    <property type="entry name" value="Preph_deHydtase"/>
</dbReference>
<evidence type="ECO:0000256" key="1">
    <source>
        <dbReference type="ARBA" id="ARBA00000824"/>
    </source>
</evidence>
<dbReference type="FunFam" id="3.30.70.260:FF:000012">
    <property type="entry name" value="Prephenate dehydratase"/>
    <property type="match status" value="1"/>
</dbReference>
<dbReference type="Gene3D" id="1.20.59.10">
    <property type="entry name" value="Chorismate mutase"/>
    <property type="match status" value="1"/>
</dbReference>
<dbReference type="EMBL" id="RQFP01000001">
    <property type="protein sequence ID" value="TGK95176.1"/>
    <property type="molecule type" value="Genomic_DNA"/>
</dbReference>
<dbReference type="GO" id="GO:0046417">
    <property type="term" value="P:chorismate metabolic process"/>
    <property type="evidence" value="ECO:0007669"/>
    <property type="project" value="InterPro"/>
</dbReference>
<keyword evidence="9" id="KW-0963">Cytoplasm</keyword>
<dbReference type="InterPro" id="IPR010957">
    <property type="entry name" value="G/b/e-P-prot_chorismate_mutase"/>
</dbReference>
<comment type="function">
    <text evidence="2">Catalyzes the Claisen rearrangement of chorismate to prephenate and the decarboxylation/dehydration of prephenate to phenylpyruvate.</text>
</comment>
<feature type="domain" description="Chorismate mutase" evidence="21">
    <location>
        <begin position="2"/>
        <end position="92"/>
    </location>
</feature>
<dbReference type="GO" id="GO:0004664">
    <property type="term" value="F:prephenate dehydratase activity"/>
    <property type="evidence" value="ECO:0007669"/>
    <property type="project" value="UniProtKB-EC"/>
</dbReference>
<dbReference type="UniPathway" id="UPA00121">
    <property type="reaction ID" value="UER00345"/>
</dbReference>
<keyword evidence="15" id="KW-0511">Multifunctional enzyme</keyword>
<evidence type="ECO:0000256" key="16">
    <source>
        <dbReference type="ARBA" id="ARBA00031175"/>
    </source>
</evidence>
<dbReference type="PROSITE" id="PS00857">
    <property type="entry name" value="PREPHENATE_DEHYDR_1"/>
    <property type="match status" value="1"/>
</dbReference>
<dbReference type="PIRSF" id="PIRSF001500">
    <property type="entry name" value="Chor_mut_pdt_Ppr"/>
    <property type="match status" value="1"/>
</dbReference>
<dbReference type="SUPFAM" id="SSF55021">
    <property type="entry name" value="ACT-like"/>
    <property type="match status" value="1"/>
</dbReference>